<name>A0A0E9Q2J4_ANGAN</name>
<dbReference type="AlphaFoldDB" id="A0A0E9Q2J4"/>
<reference evidence="2" key="2">
    <citation type="journal article" date="2015" name="Fish Shellfish Immunol.">
        <title>Early steps in the European eel (Anguilla anguilla)-Vibrio vulnificus interaction in the gills: Role of the RtxA13 toxin.</title>
        <authorList>
            <person name="Callol A."/>
            <person name="Pajuelo D."/>
            <person name="Ebbesson L."/>
            <person name="Teles M."/>
            <person name="MacKenzie S."/>
            <person name="Amaro C."/>
        </authorList>
    </citation>
    <scope>NUCLEOTIDE SEQUENCE</scope>
</reference>
<sequence length="31" mass="3615">MPDGHQCKRTNLLRSLQSAEKSRKRAYKLAK</sequence>
<dbReference type="EMBL" id="GBXM01097613">
    <property type="protein sequence ID" value="JAH10964.1"/>
    <property type="molecule type" value="Transcribed_RNA"/>
</dbReference>
<feature type="region of interest" description="Disordered" evidence="1">
    <location>
        <begin position="1"/>
        <end position="31"/>
    </location>
</feature>
<organism evidence="2">
    <name type="scientific">Anguilla anguilla</name>
    <name type="common">European freshwater eel</name>
    <name type="synonym">Muraena anguilla</name>
    <dbReference type="NCBI Taxonomy" id="7936"/>
    <lineage>
        <taxon>Eukaryota</taxon>
        <taxon>Metazoa</taxon>
        <taxon>Chordata</taxon>
        <taxon>Craniata</taxon>
        <taxon>Vertebrata</taxon>
        <taxon>Euteleostomi</taxon>
        <taxon>Actinopterygii</taxon>
        <taxon>Neopterygii</taxon>
        <taxon>Teleostei</taxon>
        <taxon>Anguilliformes</taxon>
        <taxon>Anguillidae</taxon>
        <taxon>Anguilla</taxon>
    </lineage>
</organism>
<evidence type="ECO:0000256" key="1">
    <source>
        <dbReference type="SAM" id="MobiDB-lite"/>
    </source>
</evidence>
<reference evidence="2" key="1">
    <citation type="submission" date="2014-11" db="EMBL/GenBank/DDBJ databases">
        <authorList>
            <person name="Amaro Gonzalez C."/>
        </authorList>
    </citation>
    <scope>NUCLEOTIDE SEQUENCE</scope>
</reference>
<accession>A0A0E9Q2J4</accession>
<protein>
    <submittedName>
        <fullName evidence="2">Uncharacterized protein</fullName>
    </submittedName>
</protein>
<feature type="compositionally biased region" description="Basic residues" evidence="1">
    <location>
        <begin position="22"/>
        <end position="31"/>
    </location>
</feature>
<proteinExistence type="predicted"/>
<evidence type="ECO:0000313" key="2">
    <source>
        <dbReference type="EMBL" id="JAH10964.1"/>
    </source>
</evidence>